<sequence>MKPQTTSRRINDPRIIAACHCGAEYETEYLASIETHTATLIDSAHQISTDIQRKNRSTVVPRNGKTIATIPLWQHTTCIQRSMMKIMRNNENGSTSIDTQPHQPSHLQASTDIAYYPSIDTNVDANQDGDYSIGSWADDRHHESYTVDTAYHDQGADELHEGFTYEELLNMQRCKKTDQKRAVAAWGRTHFSHSIDRAIPPSIDINPSTLIDINHTTRSTAVQYQKPLDPNGYAKAIDGRTLHVSREDIADILQTANGADNLFMQQHTITEHQQKVTKELYDTAGGIDKSFKQRSRHPTQPSFDVDISTSVDRRPEFGRRAFDLFEHASSFTQTKLVPEIYTKDEINEMFYGISGEQEKNKEDFQMKLDGVYYPLNDSIDIPWN</sequence>
<reference evidence="1" key="1">
    <citation type="submission" date="2019-12" db="EMBL/GenBank/DDBJ databases">
        <title>Genome sequencing and annotation of Brassica cretica.</title>
        <authorList>
            <person name="Studholme D.J."/>
            <person name="Sarris P."/>
        </authorList>
    </citation>
    <scope>NUCLEOTIDE SEQUENCE</scope>
    <source>
        <strain evidence="1">PFS-109/04</strain>
        <tissue evidence="1">Leaf</tissue>
    </source>
</reference>
<name>A0A8S9QZF3_BRACR</name>
<comment type="caution">
    <text evidence="1">The sequence shown here is derived from an EMBL/GenBank/DDBJ whole genome shotgun (WGS) entry which is preliminary data.</text>
</comment>
<protein>
    <submittedName>
        <fullName evidence="1">Uncharacterized protein</fullName>
    </submittedName>
</protein>
<evidence type="ECO:0000313" key="1">
    <source>
        <dbReference type="EMBL" id="KAF3555869.1"/>
    </source>
</evidence>
<organism evidence="1 2">
    <name type="scientific">Brassica cretica</name>
    <name type="common">Mustard</name>
    <dbReference type="NCBI Taxonomy" id="69181"/>
    <lineage>
        <taxon>Eukaryota</taxon>
        <taxon>Viridiplantae</taxon>
        <taxon>Streptophyta</taxon>
        <taxon>Embryophyta</taxon>
        <taxon>Tracheophyta</taxon>
        <taxon>Spermatophyta</taxon>
        <taxon>Magnoliopsida</taxon>
        <taxon>eudicotyledons</taxon>
        <taxon>Gunneridae</taxon>
        <taxon>Pentapetalae</taxon>
        <taxon>rosids</taxon>
        <taxon>malvids</taxon>
        <taxon>Brassicales</taxon>
        <taxon>Brassicaceae</taxon>
        <taxon>Brassiceae</taxon>
        <taxon>Brassica</taxon>
    </lineage>
</organism>
<dbReference type="AlphaFoldDB" id="A0A8S9QZF3"/>
<gene>
    <name evidence="1" type="ORF">F2Q69_00013324</name>
</gene>
<evidence type="ECO:0000313" key="2">
    <source>
        <dbReference type="Proteomes" id="UP000712600"/>
    </source>
</evidence>
<dbReference type="EMBL" id="QGKX02000996">
    <property type="protein sequence ID" value="KAF3555869.1"/>
    <property type="molecule type" value="Genomic_DNA"/>
</dbReference>
<accession>A0A8S9QZF3</accession>
<proteinExistence type="predicted"/>
<dbReference type="Proteomes" id="UP000712600">
    <property type="component" value="Unassembled WGS sequence"/>
</dbReference>